<reference evidence="1" key="1">
    <citation type="submission" date="2019-07" db="EMBL/GenBank/DDBJ databases">
        <authorList>
            <person name="Weber M."/>
            <person name="Kostadinov I."/>
            <person name="Kostadinov D I."/>
        </authorList>
    </citation>
    <scope>NUCLEOTIDE SEQUENCE</scope>
    <source>
        <strain evidence="1">Gfbio:sag-sample-m06:053724c1-46a9-4a36-b237-ea2bf867836b</strain>
    </source>
</reference>
<gene>
    <name evidence="1" type="ORF">JTBM06_V1_30024</name>
</gene>
<dbReference type="InterPro" id="IPR054220">
    <property type="entry name" value="DUF6940"/>
</dbReference>
<proteinExistence type="predicted"/>
<name>A0A7D9D337_9GAMM</name>
<dbReference type="AlphaFoldDB" id="A0A7D9D337"/>
<organism evidence="1">
    <name type="scientific">uncultured Woeseiaceae bacterium</name>
    <dbReference type="NCBI Taxonomy" id="1983305"/>
    <lineage>
        <taxon>Bacteria</taxon>
        <taxon>Pseudomonadati</taxon>
        <taxon>Pseudomonadota</taxon>
        <taxon>Gammaproteobacteria</taxon>
        <taxon>Woeseiales</taxon>
        <taxon>Woeseiaceae</taxon>
        <taxon>environmental samples</taxon>
    </lineage>
</organism>
<protein>
    <submittedName>
        <fullName evidence="1">Uncharacterized protein</fullName>
    </submittedName>
</protein>
<dbReference type="Pfam" id="PF22086">
    <property type="entry name" value="DUF6940"/>
    <property type="match status" value="1"/>
</dbReference>
<sequence>MKSSKRKRSIILGSIPARGVIVVSKTSKWTASKSGTGNTEQFKLFQHAKPLTFSALFGLLQNDQAFADWYTKLLRDSPFASYFWEHPPLTSSSFSRGAEFVMIDAPILDNMCPDTEAFRSYFAGDDVATFRNLGGDAILIAPSCEDSSCSYPNLAAFLQKAPGQQVRNLWRSVGQAVCGALSDQPIWISTSGLGVAWLHIRLDSSPKYYQHQPYKIRPTAENEA</sequence>
<evidence type="ECO:0000313" key="1">
    <source>
        <dbReference type="EMBL" id="VUX55464.1"/>
    </source>
</evidence>
<dbReference type="EMBL" id="LR633967">
    <property type="protein sequence ID" value="VUX55464.1"/>
    <property type="molecule type" value="Genomic_DNA"/>
</dbReference>
<accession>A0A7D9D337</accession>